<evidence type="ECO:0000313" key="2">
    <source>
        <dbReference type="Proteomes" id="UP000032049"/>
    </source>
</evidence>
<evidence type="ECO:0000313" key="1">
    <source>
        <dbReference type="EMBL" id="KIO77704.1"/>
    </source>
</evidence>
<dbReference type="RefSeq" id="WP_041880481.1">
    <property type="nucleotide sequence ID" value="NZ_CP157278.1"/>
</dbReference>
<name>A0A0D0FYV2_9SPHI</name>
<organism evidence="1 2">
    <name type="scientific">Pedobacter lusitanus</name>
    <dbReference type="NCBI Taxonomy" id="1503925"/>
    <lineage>
        <taxon>Bacteria</taxon>
        <taxon>Pseudomonadati</taxon>
        <taxon>Bacteroidota</taxon>
        <taxon>Sphingobacteriia</taxon>
        <taxon>Sphingobacteriales</taxon>
        <taxon>Sphingobacteriaceae</taxon>
        <taxon>Pedobacter</taxon>
    </lineage>
</organism>
<dbReference type="AlphaFoldDB" id="A0A0D0FYV2"/>
<accession>A0A0D0FYV2</accession>
<dbReference type="STRING" id="1503925.TH53_07975"/>
<dbReference type="EMBL" id="JXRA01000030">
    <property type="protein sequence ID" value="KIO77704.1"/>
    <property type="molecule type" value="Genomic_DNA"/>
</dbReference>
<reference evidence="1 2" key="1">
    <citation type="submission" date="2015-01" db="EMBL/GenBank/DDBJ databases">
        <title>Draft genome sequence of Pedobacter sp. NL19 isolated from sludge of an effluent treatment pond in an abandoned uranium mine.</title>
        <authorList>
            <person name="Santos T."/>
            <person name="Caetano T."/>
            <person name="Covas C."/>
            <person name="Cruz A."/>
            <person name="Mendo S."/>
        </authorList>
    </citation>
    <scope>NUCLEOTIDE SEQUENCE [LARGE SCALE GENOMIC DNA]</scope>
    <source>
        <strain evidence="1 2">NL19</strain>
    </source>
</reference>
<comment type="caution">
    <text evidence="1">The sequence shown here is derived from an EMBL/GenBank/DDBJ whole genome shotgun (WGS) entry which is preliminary data.</text>
</comment>
<dbReference type="OrthoDB" id="771201at2"/>
<keyword evidence="2" id="KW-1185">Reference proteome</keyword>
<sequence length="62" mass="7358">MQPKEQIEAIANTLLPSFIPKNGQETTLSFHFTLPPNNNYKVFFEKDAKAKWQFIRFEEVER</sequence>
<proteinExistence type="predicted"/>
<dbReference type="Proteomes" id="UP000032049">
    <property type="component" value="Unassembled WGS sequence"/>
</dbReference>
<protein>
    <submittedName>
        <fullName evidence="1">Uncharacterized protein</fullName>
    </submittedName>
</protein>
<gene>
    <name evidence="1" type="ORF">TH53_07975</name>
</gene>